<dbReference type="GO" id="GO:0005840">
    <property type="term" value="C:ribosome"/>
    <property type="evidence" value="ECO:0007669"/>
    <property type="project" value="UniProtKB-KW"/>
</dbReference>
<accession>G0QYB2</accession>
<gene>
    <name evidence="5" type="ORF">IMG5_148560</name>
</gene>
<dbReference type="InterPro" id="IPR018282">
    <property type="entry name" value="Ribosomal_eS6_CS"/>
</dbReference>
<dbReference type="AlphaFoldDB" id="G0QYB2"/>
<reference evidence="5 6" key="1">
    <citation type="submission" date="2011-07" db="EMBL/GenBank/DDBJ databases">
        <authorList>
            <person name="Coyne R."/>
            <person name="Brami D."/>
            <person name="Johnson J."/>
            <person name="Hostetler J."/>
            <person name="Hannick L."/>
            <person name="Clark T."/>
            <person name="Cassidy-Hanley D."/>
            <person name="Inman J."/>
        </authorList>
    </citation>
    <scope>NUCLEOTIDE SEQUENCE [LARGE SCALE GENOMIC DNA]</scope>
    <source>
        <strain evidence="5 6">G5</strain>
    </source>
</reference>
<dbReference type="GO" id="GO:1990904">
    <property type="term" value="C:ribonucleoprotein complex"/>
    <property type="evidence" value="ECO:0007669"/>
    <property type="project" value="UniProtKB-KW"/>
</dbReference>
<dbReference type="GO" id="GO:0003735">
    <property type="term" value="F:structural constituent of ribosome"/>
    <property type="evidence" value="ECO:0007669"/>
    <property type="project" value="InterPro"/>
</dbReference>
<evidence type="ECO:0000256" key="4">
    <source>
        <dbReference type="SAM" id="MobiDB-lite"/>
    </source>
</evidence>
<feature type="compositionally biased region" description="Low complexity" evidence="4">
    <location>
        <begin position="336"/>
        <end position="346"/>
    </location>
</feature>
<dbReference type="Proteomes" id="UP000008983">
    <property type="component" value="Unassembled WGS sequence"/>
</dbReference>
<dbReference type="Gene3D" id="1.20.5.2650">
    <property type="match status" value="1"/>
</dbReference>
<dbReference type="Pfam" id="PF01092">
    <property type="entry name" value="Ribosomal_S6e"/>
    <property type="match status" value="1"/>
</dbReference>
<dbReference type="GeneID" id="14905896"/>
<evidence type="ECO:0000313" key="6">
    <source>
        <dbReference type="Proteomes" id="UP000008983"/>
    </source>
</evidence>
<dbReference type="RefSeq" id="XP_004031011.1">
    <property type="nucleotide sequence ID" value="XM_004030963.1"/>
</dbReference>
<dbReference type="GO" id="GO:0006412">
    <property type="term" value="P:translation"/>
    <property type="evidence" value="ECO:0007669"/>
    <property type="project" value="InterPro"/>
</dbReference>
<evidence type="ECO:0000256" key="1">
    <source>
        <dbReference type="ARBA" id="ARBA00009312"/>
    </source>
</evidence>
<proteinExistence type="inferred from homology"/>
<dbReference type="PANTHER" id="PTHR11502">
    <property type="entry name" value="40S RIBOSOMAL PROTEIN S6"/>
    <property type="match status" value="1"/>
</dbReference>
<dbReference type="OrthoDB" id="304188at2759"/>
<dbReference type="PROSITE" id="PS00578">
    <property type="entry name" value="RIBOSOMAL_S6E"/>
    <property type="match status" value="1"/>
</dbReference>
<name>G0QYB2_ICHMU</name>
<evidence type="ECO:0008006" key="7">
    <source>
        <dbReference type="Google" id="ProtNLM"/>
    </source>
</evidence>
<feature type="compositionally biased region" description="Basic and acidic residues" evidence="4">
    <location>
        <begin position="248"/>
        <end position="258"/>
    </location>
</feature>
<keyword evidence="6" id="KW-1185">Reference proteome</keyword>
<feature type="non-terminal residue" evidence="5">
    <location>
        <position position="1"/>
    </location>
</feature>
<feature type="compositionally biased region" description="Polar residues" evidence="4">
    <location>
        <begin position="297"/>
        <end position="317"/>
    </location>
</feature>
<keyword evidence="2" id="KW-0689">Ribosomal protein</keyword>
<comment type="similarity">
    <text evidence="1">Belongs to the eukaryotic ribosomal protein eS6 family.</text>
</comment>
<dbReference type="FunCoup" id="G0QYB2">
    <property type="interactions" value="518"/>
</dbReference>
<dbReference type="SMART" id="SM01405">
    <property type="entry name" value="Ribosomal_S6e"/>
    <property type="match status" value="1"/>
</dbReference>
<sequence>KSKKTKQQQRKIKKRYKKKMKFNISYPVTGGQKCIEIDDDKKCNIFMDKRMGQEVQADSLGDEFKGYVFKIAGGNDKQGFPMKQGVFAKGRVRLLLSAGHSCFTERRSGFKKRKSVRGCIVGPDMRVLALQVVKKGEKEIEGVTDVNLPRKLGPKRANKIRKLFGLKKEDDQILVKKSVIRRTFKSGSGKERTKCPKIQRLITPERLRRKRVYLLEKKSRATKTKAAREEYEKFLVEWRKQRNTQAVKPEEPAKKTVQETKSAAQKVDNKAKTTTAVQKTDAKQGAKPATTGAKLASTGTKVAATTVSKQAPVQKTVTAAKDQKPTAVKQGAATNQTKQQPQQGQAKEQKSAPAPAKQGGRK</sequence>
<evidence type="ECO:0000256" key="2">
    <source>
        <dbReference type="ARBA" id="ARBA00022980"/>
    </source>
</evidence>
<dbReference type="eggNOG" id="KOG1646">
    <property type="taxonomic scope" value="Eukaryota"/>
</dbReference>
<dbReference type="EMBL" id="GL984106">
    <property type="protein sequence ID" value="EGR29775.1"/>
    <property type="molecule type" value="Genomic_DNA"/>
</dbReference>
<feature type="region of interest" description="Disordered" evidence="4">
    <location>
        <begin position="242"/>
        <end position="362"/>
    </location>
</feature>
<evidence type="ECO:0000256" key="3">
    <source>
        <dbReference type="ARBA" id="ARBA00023274"/>
    </source>
</evidence>
<dbReference type="InterPro" id="IPR001377">
    <property type="entry name" value="Ribosomal_eS6"/>
</dbReference>
<dbReference type="InParanoid" id="G0QYB2"/>
<protein>
    <recommendedName>
        <fullName evidence="7">40S ribosomal protein S6</fullName>
    </recommendedName>
</protein>
<evidence type="ECO:0000313" key="5">
    <source>
        <dbReference type="EMBL" id="EGR29775.1"/>
    </source>
</evidence>
<organism evidence="5 6">
    <name type="scientific">Ichthyophthirius multifiliis</name>
    <name type="common">White spot disease agent</name>
    <name type="synonym">Ich</name>
    <dbReference type="NCBI Taxonomy" id="5932"/>
    <lineage>
        <taxon>Eukaryota</taxon>
        <taxon>Sar</taxon>
        <taxon>Alveolata</taxon>
        <taxon>Ciliophora</taxon>
        <taxon>Intramacronucleata</taxon>
        <taxon>Oligohymenophorea</taxon>
        <taxon>Hymenostomatida</taxon>
        <taxon>Ophryoglenina</taxon>
        <taxon>Ichthyophthirius</taxon>
    </lineage>
</organism>
<dbReference type="OMA" id="KPRYKAP"/>
<dbReference type="STRING" id="857967.G0QYB2"/>
<keyword evidence="3" id="KW-0687">Ribonucleoprotein</keyword>